<gene>
    <name evidence="1" type="ORF">DX873_12130</name>
</gene>
<dbReference type="AlphaFoldDB" id="A0A371JRE1"/>
<accession>A0A371JRE1</accession>
<dbReference type="OrthoDB" id="1524637at2"/>
<dbReference type="RefSeq" id="WP_116184687.1">
    <property type="nucleotide sequence ID" value="NZ_QTJX01000002.1"/>
</dbReference>
<sequence>MKMILVTTVEEYKSEVFKLFRKAGIENFSGSDIDGYKNVPPLLYSSSWFPSERGGAASNLFFSFTEDDKVTELFKYLEEFNSASHITNPIRAVEIPIERTV</sequence>
<proteinExistence type="predicted"/>
<comment type="caution">
    <text evidence="1">The sequence shown here is derived from an EMBL/GenBank/DDBJ whole genome shotgun (WGS) entry which is preliminary data.</text>
</comment>
<keyword evidence="2" id="KW-1185">Reference proteome</keyword>
<dbReference type="EMBL" id="QTJX01000002">
    <property type="protein sequence ID" value="RDY60078.1"/>
    <property type="molecule type" value="Genomic_DNA"/>
</dbReference>
<organism evidence="1 2">
    <name type="scientific">Flagellimonas nanhaiensis</name>
    <dbReference type="NCBI Taxonomy" id="2292706"/>
    <lineage>
        <taxon>Bacteria</taxon>
        <taxon>Pseudomonadati</taxon>
        <taxon>Bacteroidota</taxon>
        <taxon>Flavobacteriia</taxon>
        <taxon>Flavobacteriales</taxon>
        <taxon>Flavobacteriaceae</taxon>
        <taxon>Flagellimonas</taxon>
    </lineage>
</organism>
<evidence type="ECO:0000313" key="1">
    <source>
        <dbReference type="EMBL" id="RDY60078.1"/>
    </source>
</evidence>
<protein>
    <submittedName>
        <fullName evidence="1">Uncharacterized protein</fullName>
    </submittedName>
</protein>
<dbReference type="Proteomes" id="UP000261828">
    <property type="component" value="Unassembled WGS sequence"/>
</dbReference>
<name>A0A371JRE1_9FLAO</name>
<reference evidence="1 2" key="1">
    <citation type="submission" date="2018-08" db="EMBL/GenBank/DDBJ databases">
        <title>Muricauda nanhaiensis sp. nov., isolated from seawater of the South China Sea.</title>
        <authorList>
            <person name="Dang Y."/>
        </authorList>
    </citation>
    <scope>NUCLEOTIDE SEQUENCE [LARGE SCALE GENOMIC DNA]</scope>
    <source>
        <strain evidence="1 2">SM1704</strain>
    </source>
</reference>
<evidence type="ECO:0000313" key="2">
    <source>
        <dbReference type="Proteomes" id="UP000261828"/>
    </source>
</evidence>